<dbReference type="AlphaFoldDB" id="A0AA39XPV6"/>
<name>A0AA39XPV6_9PEZI</name>
<organism evidence="2 3">
    <name type="scientific">Bombardia bombarda</name>
    <dbReference type="NCBI Taxonomy" id="252184"/>
    <lineage>
        <taxon>Eukaryota</taxon>
        <taxon>Fungi</taxon>
        <taxon>Dikarya</taxon>
        <taxon>Ascomycota</taxon>
        <taxon>Pezizomycotina</taxon>
        <taxon>Sordariomycetes</taxon>
        <taxon>Sordariomycetidae</taxon>
        <taxon>Sordariales</taxon>
        <taxon>Lasiosphaeriaceae</taxon>
        <taxon>Bombardia</taxon>
    </lineage>
</organism>
<keyword evidence="3" id="KW-1185">Reference proteome</keyword>
<gene>
    <name evidence="2" type="ORF">B0T17DRAFT_504567</name>
</gene>
<proteinExistence type="predicted"/>
<accession>A0AA39XPV6</accession>
<evidence type="ECO:0000313" key="2">
    <source>
        <dbReference type="EMBL" id="KAK0637197.1"/>
    </source>
</evidence>
<protein>
    <submittedName>
        <fullName evidence="2">Uncharacterized protein</fullName>
    </submittedName>
</protein>
<dbReference type="EMBL" id="JAULSR010000001">
    <property type="protein sequence ID" value="KAK0637197.1"/>
    <property type="molecule type" value="Genomic_DNA"/>
</dbReference>
<feature type="region of interest" description="Disordered" evidence="1">
    <location>
        <begin position="132"/>
        <end position="170"/>
    </location>
</feature>
<reference evidence="2" key="1">
    <citation type="submission" date="2023-06" db="EMBL/GenBank/DDBJ databases">
        <title>Genome-scale phylogeny and comparative genomics of the fungal order Sordariales.</title>
        <authorList>
            <consortium name="Lawrence Berkeley National Laboratory"/>
            <person name="Hensen N."/>
            <person name="Bonometti L."/>
            <person name="Westerberg I."/>
            <person name="Brannstrom I.O."/>
            <person name="Guillou S."/>
            <person name="Cros-Aarteil S."/>
            <person name="Calhoun S."/>
            <person name="Haridas S."/>
            <person name="Kuo A."/>
            <person name="Mondo S."/>
            <person name="Pangilinan J."/>
            <person name="Riley R."/>
            <person name="LaButti K."/>
            <person name="Andreopoulos B."/>
            <person name="Lipzen A."/>
            <person name="Chen C."/>
            <person name="Yanf M."/>
            <person name="Daum C."/>
            <person name="Ng V."/>
            <person name="Clum A."/>
            <person name="Steindorff A."/>
            <person name="Ohm R."/>
            <person name="Martin F."/>
            <person name="Silar P."/>
            <person name="Natvig D."/>
            <person name="Lalanne C."/>
            <person name="Gautier V."/>
            <person name="Ament-velasquez S.L."/>
            <person name="Kruys A."/>
            <person name="Hutchinson M.I."/>
            <person name="Powell A.J."/>
            <person name="Barry K."/>
            <person name="Miller A.N."/>
            <person name="Grigoriev I.V."/>
            <person name="Debuchy R."/>
            <person name="Gladieux P."/>
            <person name="Thoren M.H."/>
            <person name="Johannesson H."/>
        </authorList>
    </citation>
    <scope>NUCLEOTIDE SEQUENCE</scope>
    <source>
        <strain evidence="2">SMH3391-2</strain>
    </source>
</reference>
<dbReference type="Proteomes" id="UP001174934">
    <property type="component" value="Unassembled WGS sequence"/>
</dbReference>
<evidence type="ECO:0000313" key="3">
    <source>
        <dbReference type="Proteomes" id="UP001174934"/>
    </source>
</evidence>
<comment type="caution">
    <text evidence="2">The sequence shown here is derived from an EMBL/GenBank/DDBJ whole genome shotgun (WGS) entry which is preliminary data.</text>
</comment>
<evidence type="ECO:0000256" key="1">
    <source>
        <dbReference type="SAM" id="MobiDB-lite"/>
    </source>
</evidence>
<feature type="compositionally biased region" description="Basic and acidic residues" evidence="1">
    <location>
        <begin position="139"/>
        <end position="151"/>
    </location>
</feature>
<sequence length="170" mass="18216">MSTTPAGGGQYGQALVVAGVVGLHHAHAHAHSRAHAHAFFPHCLAKTAVMLQREQTHPRTDLKCARPVPKVAPVGAEFKLADDGHGYSTATYVGDKVVGQLHVEVGAEVWLRHPAVDGTDVAPVDSMAWSVGREGGGNRLDEIPQDSEPRKISKQVEANQDRKMLKLARS</sequence>